<dbReference type="Proteomes" id="UP000184404">
    <property type="component" value="Unassembled WGS sequence"/>
</dbReference>
<sequence length="159" mass="18270">MSFLSNLIPERFRKKEKDPVEDLKQNLPKEKANIKQSFATYCNSNHGTKDGKLCPKCNALLSIIFPKMNRCRYGVTKPVCDKCDMMCFGEGHNEAFMEIMEGSRKGMLVRHPVMTVRHKIMKMGVDYAKQKQNEAAAEKLASKRKAKKEKKARRENADK</sequence>
<dbReference type="STRING" id="1123243.SAMN02745190_00244"/>
<organism evidence="2 3">
    <name type="scientific">Schwartzia succinivorans DSM 10502</name>
    <dbReference type="NCBI Taxonomy" id="1123243"/>
    <lineage>
        <taxon>Bacteria</taxon>
        <taxon>Bacillati</taxon>
        <taxon>Bacillota</taxon>
        <taxon>Negativicutes</taxon>
        <taxon>Selenomonadales</taxon>
        <taxon>Selenomonadaceae</taxon>
        <taxon>Schwartzia</taxon>
    </lineage>
</organism>
<gene>
    <name evidence="2" type="ORF">SAMN02745190_00244</name>
</gene>
<dbReference type="RefSeq" id="WP_072934363.1">
    <property type="nucleotide sequence ID" value="NZ_FQUG01000002.1"/>
</dbReference>
<dbReference type="InterPro" id="IPR020483">
    <property type="entry name" value="Uncharacterised_YgbA"/>
</dbReference>
<evidence type="ECO:0000313" key="3">
    <source>
        <dbReference type="Proteomes" id="UP000184404"/>
    </source>
</evidence>
<name>A0A1M4STC5_9FIRM</name>
<reference evidence="2 3" key="1">
    <citation type="submission" date="2016-11" db="EMBL/GenBank/DDBJ databases">
        <authorList>
            <person name="Jaros S."/>
            <person name="Januszkiewicz K."/>
            <person name="Wedrychowicz H."/>
        </authorList>
    </citation>
    <scope>NUCLEOTIDE SEQUENCE [LARGE SCALE GENOMIC DNA]</scope>
    <source>
        <strain evidence="2 3">DSM 10502</strain>
    </source>
</reference>
<keyword evidence="3" id="KW-1185">Reference proteome</keyword>
<evidence type="ECO:0000256" key="1">
    <source>
        <dbReference type="SAM" id="MobiDB-lite"/>
    </source>
</evidence>
<accession>A0A1M4STC5</accession>
<evidence type="ECO:0000313" key="2">
    <source>
        <dbReference type="EMBL" id="SHE35490.1"/>
    </source>
</evidence>
<dbReference type="EMBL" id="FQUG01000002">
    <property type="protein sequence ID" value="SHE35490.1"/>
    <property type="molecule type" value="Genomic_DNA"/>
</dbReference>
<dbReference type="AlphaFoldDB" id="A0A1M4STC5"/>
<dbReference type="OrthoDB" id="1665809at2"/>
<protein>
    <submittedName>
        <fullName evidence="2">Nitrous oxide-stimulated promoter</fullName>
    </submittedName>
</protein>
<proteinExistence type="predicted"/>
<feature type="compositionally biased region" description="Basic residues" evidence="1">
    <location>
        <begin position="142"/>
        <end position="151"/>
    </location>
</feature>
<dbReference type="Pfam" id="PF11756">
    <property type="entry name" value="YgbA_NO"/>
    <property type="match status" value="1"/>
</dbReference>
<feature type="region of interest" description="Disordered" evidence="1">
    <location>
        <begin position="135"/>
        <end position="159"/>
    </location>
</feature>